<keyword evidence="1" id="KW-0732">Signal</keyword>
<gene>
    <name evidence="2" type="ORF">IZO911_LOCUS17446</name>
</gene>
<evidence type="ECO:0000313" key="3">
    <source>
        <dbReference type="Proteomes" id="UP000663860"/>
    </source>
</evidence>
<dbReference type="AlphaFoldDB" id="A0A814GK08"/>
<proteinExistence type="predicted"/>
<evidence type="ECO:0000256" key="1">
    <source>
        <dbReference type="SAM" id="SignalP"/>
    </source>
</evidence>
<feature type="signal peptide" evidence="1">
    <location>
        <begin position="1"/>
        <end position="24"/>
    </location>
</feature>
<accession>A0A814GK08</accession>
<evidence type="ECO:0000313" key="2">
    <source>
        <dbReference type="EMBL" id="CAF0997355.1"/>
    </source>
</evidence>
<organism evidence="2 3">
    <name type="scientific">Adineta steineri</name>
    <dbReference type="NCBI Taxonomy" id="433720"/>
    <lineage>
        <taxon>Eukaryota</taxon>
        <taxon>Metazoa</taxon>
        <taxon>Spiralia</taxon>
        <taxon>Gnathifera</taxon>
        <taxon>Rotifera</taxon>
        <taxon>Eurotatoria</taxon>
        <taxon>Bdelloidea</taxon>
        <taxon>Adinetida</taxon>
        <taxon>Adinetidae</taxon>
        <taxon>Adineta</taxon>
    </lineage>
</organism>
<protein>
    <recommendedName>
        <fullName evidence="4">Conotoxin</fullName>
    </recommendedName>
</protein>
<dbReference type="EMBL" id="CAJNOE010000162">
    <property type="protein sequence ID" value="CAF0997355.1"/>
    <property type="molecule type" value="Genomic_DNA"/>
</dbReference>
<comment type="caution">
    <text evidence="2">The sequence shown here is derived from an EMBL/GenBank/DDBJ whole genome shotgun (WGS) entry which is preliminary data.</text>
</comment>
<evidence type="ECO:0008006" key="4">
    <source>
        <dbReference type="Google" id="ProtNLM"/>
    </source>
</evidence>
<dbReference type="PROSITE" id="PS51257">
    <property type="entry name" value="PROKAR_LIPOPROTEIN"/>
    <property type="match status" value="1"/>
</dbReference>
<dbReference type="Proteomes" id="UP000663860">
    <property type="component" value="Unassembled WGS sequence"/>
</dbReference>
<name>A0A814GK08_9BILA</name>
<reference evidence="2" key="1">
    <citation type="submission" date="2021-02" db="EMBL/GenBank/DDBJ databases">
        <authorList>
            <person name="Nowell W R."/>
        </authorList>
    </citation>
    <scope>NUCLEOTIDE SEQUENCE</scope>
</reference>
<sequence>MQSKFVLSLLVLGLLACFLAETSARRLSAFREHSDKDFDTRQISIDCTARCTWWNACMWNGGSCPEPDDCDCRHVAKP</sequence>
<feature type="chain" id="PRO_5032582318" description="Conotoxin" evidence="1">
    <location>
        <begin position="25"/>
        <end position="78"/>
    </location>
</feature>